<organism evidence="6 7">
    <name type="scientific">Rhizobium calliandrae</name>
    <dbReference type="NCBI Taxonomy" id="1312182"/>
    <lineage>
        <taxon>Bacteria</taxon>
        <taxon>Pseudomonadati</taxon>
        <taxon>Pseudomonadota</taxon>
        <taxon>Alphaproteobacteria</taxon>
        <taxon>Hyphomicrobiales</taxon>
        <taxon>Rhizobiaceae</taxon>
        <taxon>Rhizobium/Agrobacterium group</taxon>
        <taxon>Rhizobium</taxon>
    </lineage>
</organism>
<dbReference type="EMBL" id="JARFYN010000025">
    <property type="protein sequence ID" value="MDL2407767.1"/>
    <property type="molecule type" value="Genomic_DNA"/>
</dbReference>
<evidence type="ECO:0000256" key="2">
    <source>
        <dbReference type="ARBA" id="ARBA00023125"/>
    </source>
</evidence>
<dbReference type="PRINTS" id="PR00038">
    <property type="entry name" value="HTHLUXR"/>
</dbReference>
<dbReference type="CDD" id="cd06170">
    <property type="entry name" value="LuxR_C_like"/>
    <property type="match status" value="1"/>
</dbReference>
<dbReference type="PANTHER" id="PTHR45566:SF2">
    <property type="entry name" value="NARL SUBFAMILY"/>
    <property type="match status" value="1"/>
</dbReference>
<evidence type="ECO:0000313" key="6">
    <source>
        <dbReference type="EMBL" id="MDL2407767.1"/>
    </source>
</evidence>
<dbReference type="SUPFAM" id="SSF46894">
    <property type="entry name" value="C-terminal effector domain of the bipartite response regulators"/>
    <property type="match status" value="1"/>
</dbReference>
<comment type="caution">
    <text evidence="6">The sequence shown here is derived from an EMBL/GenBank/DDBJ whole genome shotgun (WGS) entry which is preliminary data.</text>
</comment>
<dbReference type="SUPFAM" id="SSF52172">
    <property type="entry name" value="CheY-like"/>
    <property type="match status" value="1"/>
</dbReference>
<dbReference type="InterPro" id="IPR001789">
    <property type="entry name" value="Sig_transdc_resp-reg_receiver"/>
</dbReference>
<feature type="modified residue" description="4-aspartylphosphate" evidence="3">
    <location>
        <position position="60"/>
    </location>
</feature>
<dbReference type="InterPro" id="IPR016032">
    <property type="entry name" value="Sig_transdc_resp-reg_C-effctor"/>
</dbReference>
<dbReference type="Pfam" id="PF00196">
    <property type="entry name" value="GerE"/>
    <property type="match status" value="1"/>
</dbReference>
<keyword evidence="7" id="KW-1185">Reference proteome</keyword>
<dbReference type="InterPro" id="IPR011006">
    <property type="entry name" value="CheY-like_superfamily"/>
</dbReference>
<feature type="domain" description="HTH luxR-type" evidence="4">
    <location>
        <begin position="141"/>
        <end position="206"/>
    </location>
</feature>
<dbReference type="CDD" id="cd17535">
    <property type="entry name" value="REC_NarL-like"/>
    <property type="match status" value="1"/>
</dbReference>
<dbReference type="InterPro" id="IPR000792">
    <property type="entry name" value="Tscrpt_reg_LuxR_C"/>
</dbReference>
<dbReference type="PANTHER" id="PTHR45566">
    <property type="entry name" value="HTH-TYPE TRANSCRIPTIONAL REGULATOR YHJB-RELATED"/>
    <property type="match status" value="1"/>
</dbReference>
<dbReference type="Gene3D" id="3.40.50.2300">
    <property type="match status" value="1"/>
</dbReference>
<accession>A0ABT7KGT9</accession>
<evidence type="ECO:0000256" key="1">
    <source>
        <dbReference type="ARBA" id="ARBA00022553"/>
    </source>
</evidence>
<dbReference type="PROSITE" id="PS00622">
    <property type="entry name" value="HTH_LUXR_1"/>
    <property type="match status" value="1"/>
</dbReference>
<evidence type="ECO:0000256" key="3">
    <source>
        <dbReference type="PROSITE-ProRule" id="PRU00169"/>
    </source>
</evidence>
<dbReference type="RefSeq" id="WP_285881123.1">
    <property type="nucleotide sequence ID" value="NZ_JARFYN010000025.1"/>
</dbReference>
<evidence type="ECO:0000259" key="4">
    <source>
        <dbReference type="PROSITE" id="PS50043"/>
    </source>
</evidence>
<dbReference type="InterPro" id="IPR058245">
    <property type="entry name" value="NreC/VraR/RcsB-like_REC"/>
</dbReference>
<dbReference type="PROSITE" id="PS50110">
    <property type="entry name" value="RESPONSE_REGULATORY"/>
    <property type="match status" value="1"/>
</dbReference>
<dbReference type="SMART" id="SM00421">
    <property type="entry name" value="HTH_LUXR"/>
    <property type="match status" value="1"/>
</dbReference>
<dbReference type="Proteomes" id="UP001172630">
    <property type="component" value="Unassembled WGS sequence"/>
</dbReference>
<dbReference type="InterPro" id="IPR051015">
    <property type="entry name" value="EvgA-like"/>
</dbReference>
<protein>
    <submittedName>
        <fullName evidence="6">Response regulator transcription factor</fullName>
    </submittedName>
</protein>
<proteinExistence type="predicted"/>
<keyword evidence="1 3" id="KW-0597">Phosphoprotein</keyword>
<reference evidence="6" key="1">
    <citation type="submission" date="2023-06" db="EMBL/GenBank/DDBJ databases">
        <title>Phylogenetic Diversity of Rhizobium strains.</title>
        <authorList>
            <person name="Moura F.T."/>
            <person name="Helene L.C.F."/>
            <person name="Hungria M."/>
        </authorList>
    </citation>
    <scope>NUCLEOTIDE SEQUENCE</scope>
    <source>
        <strain evidence="6">CCGE524</strain>
    </source>
</reference>
<evidence type="ECO:0000259" key="5">
    <source>
        <dbReference type="PROSITE" id="PS50110"/>
    </source>
</evidence>
<feature type="domain" description="Response regulatory" evidence="5">
    <location>
        <begin position="9"/>
        <end position="125"/>
    </location>
</feature>
<gene>
    <name evidence="6" type="ORF">PY650_19305</name>
</gene>
<keyword evidence="2" id="KW-0238">DNA-binding</keyword>
<sequence length="210" mass="22758">MTPHSQPIRILCVDDHPLVREGIAALVSSQLDMAIIAEASDGYDAVEKTKALRPDVILMDLQMPGMGGIEAINEIRRHLPNGRVIVLTTYAGDDLVKRALLAGAQAYLLKSAVRKDLLDIIRAVHRGQKYIHPEAATGLATHLGDDSLSVREISVLKLIADGNSNKIIAVELSITEETVKGHVKNILGKLRATDRTQAVTIGLKRGIIEL</sequence>
<dbReference type="Pfam" id="PF00072">
    <property type="entry name" value="Response_reg"/>
    <property type="match status" value="1"/>
</dbReference>
<name>A0ABT7KGT9_9HYPH</name>
<dbReference type="PROSITE" id="PS50043">
    <property type="entry name" value="HTH_LUXR_2"/>
    <property type="match status" value="1"/>
</dbReference>
<dbReference type="SMART" id="SM00448">
    <property type="entry name" value="REC"/>
    <property type="match status" value="1"/>
</dbReference>
<evidence type="ECO:0000313" key="7">
    <source>
        <dbReference type="Proteomes" id="UP001172630"/>
    </source>
</evidence>